<dbReference type="AlphaFoldDB" id="A0A942I338"/>
<dbReference type="PANTHER" id="PTHR48207">
    <property type="entry name" value="SUCCINATE--HYDROXYMETHYLGLUTARATE COA-TRANSFERASE"/>
    <property type="match status" value="1"/>
</dbReference>
<evidence type="ECO:0000313" key="3">
    <source>
        <dbReference type="Proteomes" id="UP000680348"/>
    </source>
</evidence>
<dbReference type="GO" id="GO:0008410">
    <property type="term" value="F:CoA-transferase activity"/>
    <property type="evidence" value="ECO:0007669"/>
    <property type="project" value="TreeGrafter"/>
</dbReference>
<keyword evidence="1 2" id="KW-0808">Transferase</keyword>
<proteinExistence type="predicted"/>
<name>A0A942I338_9HYPH</name>
<dbReference type="SUPFAM" id="SSF89796">
    <property type="entry name" value="CoA-transferase family III (CaiB/BaiF)"/>
    <property type="match status" value="1"/>
</dbReference>
<organism evidence="2 3">
    <name type="scientific">Pseudaminobacter soli</name>
    <name type="common">ex Zhang et al. 2022</name>
    <dbReference type="NCBI Taxonomy" id="2831468"/>
    <lineage>
        <taxon>Bacteria</taxon>
        <taxon>Pseudomonadati</taxon>
        <taxon>Pseudomonadota</taxon>
        <taxon>Alphaproteobacteria</taxon>
        <taxon>Hyphomicrobiales</taxon>
        <taxon>Phyllobacteriaceae</taxon>
        <taxon>Pseudaminobacter</taxon>
    </lineage>
</organism>
<sequence>MSDLPEGREASEAATGGPLQGVKVIELAHVMAGPTCARMLADMGADVIKVEKVPGGDDIRRDTVPGEADDPSSHAFMMMNRNKRGVAINLKTPAGRAVLRRLLKTADVLIENYRHDTMAKLGLGWDDLKTEFPRLVYCAVSGFGRSGPYAERGGFDLVAQGMTGLMSITGAEDSRAPVKVGPPITDIAAGVLAAMGVTAALFARQRTGRGQFVDTSLLEAGVIFTYWHSAMAFATGSCPGPLGSAHPLSAPYQAYRTSDGWITLGAASEANWRRLAAECGCPGVGEDPRFADNASRMANKAALDSVLEPVFRSRTTADWLAALQAIGVPAGPIMTVPEMHRDPQVIARQMVPTLEHPRRGAVPTIGFPVKFSDTPVDIRRAAPDYGQHTIEVMLQHGFSEAEISRLSAAGDVLTGAE</sequence>
<keyword evidence="3" id="KW-1185">Reference proteome</keyword>
<dbReference type="InterPro" id="IPR044855">
    <property type="entry name" value="CoA-Trfase_III_dom3_sf"/>
</dbReference>
<dbReference type="Pfam" id="PF02515">
    <property type="entry name" value="CoA_transf_3"/>
    <property type="match status" value="1"/>
</dbReference>
<evidence type="ECO:0000256" key="1">
    <source>
        <dbReference type="ARBA" id="ARBA00022679"/>
    </source>
</evidence>
<dbReference type="InterPro" id="IPR023606">
    <property type="entry name" value="CoA-Trfase_III_dom_1_sf"/>
</dbReference>
<protein>
    <submittedName>
        <fullName evidence="2">CoA transferase</fullName>
    </submittedName>
</protein>
<accession>A0A942I338</accession>
<dbReference type="Gene3D" id="3.30.1540.10">
    <property type="entry name" value="formyl-coa transferase, domain 3"/>
    <property type="match status" value="1"/>
</dbReference>
<dbReference type="EMBL" id="JAGWCR010000005">
    <property type="protein sequence ID" value="MBS3649354.1"/>
    <property type="molecule type" value="Genomic_DNA"/>
</dbReference>
<reference evidence="2" key="1">
    <citation type="submission" date="2021-04" db="EMBL/GenBank/DDBJ databases">
        <title>Pseudaminobacter soli sp. nov., isolated from paddy soil contaminated by heavy metals.</title>
        <authorList>
            <person name="Zhang K."/>
        </authorList>
    </citation>
    <scope>NUCLEOTIDE SEQUENCE</scope>
    <source>
        <strain evidence="2">19-2017</strain>
    </source>
</reference>
<dbReference type="InterPro" id="IPR050483">
    <property type="entry name" value="CoA-transferase_III_domain"/>
</dbReference>
<dbReference type="Proteomes" id="UP000680348">
    <property type="component" value="Unassembled WGS sequence"/>
</dbReference>
<dbReference type="InterPro" id="IPR003673">
    <property type="entry name" value="CoA-Trfase_fam_III"/>
</dbReference>
<comment type="caution">
    <text evidence="2">The sequence shown here is derived from an EMBL/GenBank/DDBJ whole genome shotgun (WGS) entry which is preliminary data.</text>
</comment>
<dbReference type="PANTHER" id="PTHR48207:SF4">
    <property type="entry name" value="BLL6097 PROTEIN"/>
    <property type="match status" value="1"/>
</dbReference>
<dbReference type="RefSeq" id="WP_188254906.1">
    <property type="nucleotide sequence ID" value="NZ_JABVCF010000005.1"/>
</dbReference>
<gene>
    <name evidence="2" type="ORF">KEU06_12100</name>
</gene>
<evidence type="ECO:0000313" key="2">
    <source>
        <dbReference type="EMBL" id="MBS3649354.1"/>
    </source>
</evidence>
<dbReference type="Gene3D" id="3.40.50.10540">
    <property type="entry name" value="Crotonobetainyl-coa:carnitine coa-transferase, domain 1"/>
    <property type="match status" value="1"/>
</dbReference>